<protein>
    <submittedName>
        <fullName evidence="2">Uncharacterized protein</fullName>
    </submittedName>
</protein>
<organism evidence="2 3">
    <name type="scientific">Oedothorax gibbosus</name>
    <dbReference type="NCBI Taxonomy" id="931172"/>
    <lineage>
        <taxon>Eukaryota</taxon>
        <taxon>Metazoa</taxon>
        <taxon>Ecdysozoa</taxon>
        <taxon>Arthropoda</taxon>
        <taxon>Chelicerata</taxon>
        <taxon>Arachnida</taxon>
        <taxon>Araneae</taxon>
        <taxon>Araneomorphae</taxon>
        <taxon>Entelegynae</taxon>
        <taxon>Araneoidea</taxon>
        <taxon>Linyphiidae</taxon>
        <taxon>Erigoninae</taxon>
        <taxon>Oedothorax</taxon>
    </lineage>
</organism>
<evidence type="ECO:0000256" key="1">
    <source>
        <dbReference type="SAM" id="MobiDB-lite"/>
    </source>
</evidence>
<sequence>MQDEDFDTDQYEEKFLTETDKDFDEDLYEETIHKKEGFDKFSRREGFDEKRDTSAKDKYYSRKSDYSGKQEQEDWYGRDLHDKPSRSWSHRPDKRGHRLSTRNKSDDRNNYYSVAKWQVDYNNKNYIRSKLNKHGGFHRYALGRPLDWDIEYDNMYYLRSFVNAPKGMHRVKQDIKRKLVPDKDILADSTGWEFEYGPVFKQEEGDVPFMPEERIVSRGAYRYYGVRRNPSDCDGKIQEKQMVELFSYIYKEYFCLE</sequence>
<dbReference type="AlphaFoldDB" id="A0AAV6VUF6"/>
<feature type="compositionally biased region" description="Basic and acidic residues" evidence="1">
    <location>
        <begin position="46"/>
        <end position="85"/>
    </location>
</feature>
<accession>A0AAV6VUF6</accession>
<name>A0AAV6VUF6_9ARAC</name>
<feature type="region of interest" description="Disordered" evidence="1">
    <location>
        <begin position="46"/>
        <end position="107"/>
    </location>
</feature>
<feature type="compositionally biased region" description="Basic residues" evidence="1">
    <location>
        <begin position="88"/>
        <end position="101"/>
    </location>
</feature>
<dbReference type="EMBL" id="JAFNEN010000018">
    <property type="protein sequence ID" value="KAG8200170.1"/>
    <property type="molecule type" value="Genomic_DNA"/>
</dbReference>
<evidence type="ECO:0000313" key="2">
    <source>
        <dbReference type="EMBL" id="KAG8200170.1"/>
    </source>
</evidence>
<keyword evidence="3" id="KW-1185">Reference proteome</keyword>
<gene>
    <name evidence="2" type="ORF">JTE90_024955</name>
</gene>
<reference evidence="2 3" key="1">
    <citation type="journal article" date="2022" name="Nat. Ecol. Evol.">
        <title>A masculinizing supergene underlies an exaggerated male reproductive morph in a spider.</title>
        <authorList>
            <person name="Hendrickx F."/>
            <person name="De Corte Z."/>
            <person name="Sonet G."/>
            <person name="Van Belleghem S.M."/>
            <person name="Kostlbacher S."/>
            <person name="Vangestel C."/>
        </authorList>
    </citation>
    <scope>NUCLEOTIDE SEQUENCE [LARGE SCALE GENOMIC DNA]</scope>
    <source>
        <strain evidence="2">W744_W776</strain>
    </source>
</reference>
<evidence type="ECO:0000313" key="3">
    <source>
        <dbReference type="Proteomes" id="UP000827092"/>
    </source>
</evidence>
<comment type="caution">
    <text evidence="2">The sequence shown here is derived from an EMBL/GenBank/DDBJ whole genome shotgun (WGS) entry which is preliminary data.</text>
</comment>
<dbReference type="Proteomes" id="UP000827092">
    <property type="component" value="Unassembled WGS sequence"/>
</dbReference>
<proteinExistence type="predicted"/>